<dbReference type="GO" id="GO:0019373">
    <property type="term" value="P:epoxygenase P450 pathway"/>
    <property type="evidence" value="ECO:0007669"/>
    <property type="project" value="TreeGrafter"/>
</dbReference>
<evidence type="ECO:0000256" key="4">
    <source>
        <dbReference type="ARBA" id="ARBA00010617"/>
    </source>
</evidence>
<dbReference type="SUPFAM" id="SSF48264">
    <property type="entry name" value="Cytochrome P450"/>
    <property type="match status" value="1"/>
</dbReference>
<keyword evidence="9 14" id="KW-0560">Oxidoreductase</keyword>
<keyword evidence="6 13" id="KW-0479">Metal-binding</keyword>
<evidence type="ECO:0000256" key="10">
    <source>
        <dbReference type="ARBA" id="ARBA00023004"/>
    </source>
</evidence>
<dbReference type="InterPro" id="IPR036396">
    <property type="entry name" value="Cyt_P450_sf"/>
</dbReference>
<protein>
    <submittedName>
        <fullName evidence="16">Uncharacterized protein</fullName>
    </submittedName>
</protein>
<evidence type="ECO:0000313" key="17">
    <source>
        <dbReference type="Proteomes" id="UP000694541"/>
    </source>
</evidence>
<evidence type="ECO:0000256" key="14">
    <source>
        <dbReference type="RuleBase" id="RU000461"/>
    </source>
</evidence>
<dbReference type="InterPro" id="IPR050182">
    <property type="entry name" value="Cytochrome_P450_fam2"/>
</dbReference>
<dbReference type="Ensembl" id="ENSANIT00000011649.1">
    <property type="protein sequence ID" value="ENSANIP00000011260.1"/>
    <property type="gene ID" value="ENSANIG00000007545.1"/>
</dbReference>
<dbReference type="FunFam" id="1.10.630.10:FF:000238">
    <property type="entry name" value="Cytochrome P450 2A6"/>
    <property type="match status" value="1"/>
</dbReference>
<evidence type="ECO:0000256" key="5">
    <source>
        <dbReference type="ARBA" id="ARBA00022617"/>
    </source>
</evidence>
<evidence type="ECO:0000256" key="15">
    <source>
        <dbReference type="SAM" id="Phobius"/>
    </source>
</evidence>
<keyword evidence="12 15" id="KW-0472">Membrane</keyword>
<evidence type="ECO:0000256" key="11">
    <source>
        <dbReference type="ARBA" id="ARBA00023033"/>
    </source>
</evidence>
<dbReference type="PRINTS" id="PR01684">
    <property type="entry name" value="EP450ICYP2A"/>
</dbReference>
<keyword evidence="15" id="KW-1133">Transmembrane helix</keyword>
<evidence type="ECO:0000256" key="13">
    <source>
        <dbReference type="PIRSR" id="PIRSR602401-1"/>
    </source>
</evidence>
<evidence type="ECO:0000313" key="16">
    <source>
        <dbReference type="Ensembl" id="ENSANIP00000011260.1"/>
    </source>
</evidence>
<comment type="cofactor">
    <cofactor evidence="1 13">
        <name>heme</name>
        <dbReference type="ChEBI" id="CHEBI:30413"/>
    </cofactor>
</comment>
<dbReference type="GO" id="GO:0020037">
    <property type="term" value="F:heme binding"/>
    <property type="evidence" value="ECO:0007669"/>
    <property type="project" value="InterPro"/>
</dbReference>
<evidence type="ECO:0000256" key="12">
    <source>
        <dbReference type="ARBA" id="ARBA00023136"/>
    </source>
</evidence>
<keyword evidence="8" id="KW-0492">Microsome</keyword>
<evidence type="ECO:0000256" key="9">
    <source>
        <dbReference type="ARBA" id="ARBA00023002"/>
    </source>
</evidence>
<organism evidence="16 17">
    <name type="scientific">Accipiter nisus</name>
    <name type="common">Eurasian sparrowhawk</name>
    <dbReference type="NCBI Taxonomy" id="211598"/>
    <lineage>
        <taxon>Eukaryota</taxon>
        <taxon>Metazoa</taxon>
        <taxon>Chordata</taxon>
        <taxon>Craniata</taxon>
        <taxon>Vertebrata</taxon>
        <taxon>Euteleostomi</taxon>
        <taxon>Archelosauria</taxon>
        <taxon>Archosauria</taxon>
        <taxon>Dinosauria</taxon>
        <taxon>Saurischia</taxon>
        <taxon>Theropoda</taxon>
        <taxon>Coelurosauria</taxon>
        <taxon>Aves</taxon>
        <taxon>Neognathae</taxon>
        <taxon>Neoaves</taxon>
        <taxon>Telluraves</taxon>
        <taxon>Accipitrimorphae</taxon>
        <taxon>Accipitriformes</taxon>
        <taxon>Accipitridae</taxon>
        <taxon>Accipitrinae</taxon>
        <taxon>Accipiter</taxon>
    </lineage>
</organism>
<keyword evidence="5 13" id="KW-0349">Heme</keyword>
<dbReference type="GO" id="GO:0016712">
    <property type="term" value="F:oxidoreductase activity, acting on paired donors, with incorporation or reduction of molecular oxygen, reduced flavin or flavoprotein as one donor, and incorporation of one atom of oxygen"/>
    <property type="evidence" value="ECO:0007669"/>
    <property type="project" value="InterPro"/>
</dbReference>
<dbReference type="InterPro" id="IPR017972">
    <property type="entry name" value="Cyt_P450_CS"/>
</dbReference>
<keyword evidence="17" id="KW-1185">Reference proteome</keyword>
<evidence type="ECO:0000256" key="3">
    <source>
        <dbReference type="ARBA" id="ARBA00004406"/>
    </source>
</evidence>
<evidence type="ECO:0000256" key="1">
    <source>
        <dbReference type="ARBA" id="ARBA00001971"/>
    </source>
</evidence>
<dbReference type="GO" id="GO:0005506">
    <property type="term" value="F:iron ion binding"/>
    <property type="evidence" value="ECO:0007669"/>
    <property type="project" value="InterPro"/>
</dbReference>
<keyword evidence="11 14" id="KW-0503">Monooxygenase</keyword>
<keyword evidence="7" id="KW-0256">Endoplasmic reticulum</keyword>
<sequence>APAAMEPVGTVTTILLILVVVVLVAGWKKQWRSQNYPPGPLALPVIGNLLQLRAANICKTFRKLSKKYGPVFTLYFGSERAVVVFGYEVVREVLLNRGDEFTDRGRFPLMDKYKDLGIFMSNGEMWAQTRRFTLTTLRDFGMGKRSVEEWVQEEIRLLLQELEQTKGQPFNPATLLSAAMGNTISRILFGERFGYGDEEYRRILWCLAENFRLENCIAGQLYTILPSLMNHLPGPHQTYLQNNSIIEKFLARKVAEHEATLDLAAPRDFVDAFLCRMEQGNPGTAFRRDNMYVTVFDMFVSGTESTSITLRYCLMLLLEHPEVAEKVQQEIERVMGRERSPSLQDRGAMPYTEAVLNETLRFLDLIPLGFIRRAKRDTQLGGFIIPKGCTIYPILSSVLQDPRHFKNPEAFDPRHFLDEKGGFKKSEAFMPFSAGKRMCLGESLARAQLFLFLTAILQRFQLRHPPGCPHLDLSPEVSGIMNIPRPFELCFCPC</sequence>
<proteinExistence type="inferred from homology"/>
<dbReference type="InterPro" id="IPR008067">
    <property type="entry name" value="Cyt_P450_E_grp-I_CYP2A-like"/>
</dbReference>
<comment type="subcellular location">
    <subcellularLocation>
        <location evidence="3">Endoplasmic reticulum membrane</location>
        <topology evidence="3">Peripheral membrane protein</topology>
    </subcellularLocation>
    <subcellularLocation>
        <location evidence="2">Microsome membrane</location>
        <topology evidence="2">Peripheral membrane protein</topology>
    </subcellularLocation>
</comment>
<dbReference type="AlphaFoldDB" id="A0A8B9MQT7"/>
<dbReference type="GO" id="GO:0005789">
    <property type="term" value="C:endoplasmic reticulum membrane"/>
    <property type="evidence" value="ECO:0007669"/>
    <property type="project" value="UniProtKB-SubCell"/>
</dbReference>
<dbReference type="GO" id="GO:0008392">
    <property type="term" value="F:arachidonate epoxygenase activity"/>
    <property type="evidence" value="ECO:0007669"/>
    <property type="project" value="TreeGrafter"/>
</dbReference>
<dbReference type="PANTHER" id="PTHR24300:SF386">
    <property type="entry name" value="CYTOCHROME P450"/>
    <property type="match status" value="1"/>
</dbReference>
<dbReference type="PANTHER" id="PTHR24300">
    <property type="entry name" value="CYTOCHROME P450 508A4-RELATED"/>
    <property type="match status" value="1"/>
</dbReference>
<dbReference type="Pfam" id="PF00067">
    <property type="entry name" value="p450"/>
    <property type="match status" value="1"/>
</dbReference>
<reference evidence="16" key="2">
    <citation type="submission" date="2025-09" db="UniProtKB">
        <authorList>
            <consortium name="Ensembl"/>
        </authorList>
    </citation>
    <scope>IDENTIFICATION</scope>
</reference>
<evidence type="ECO:0000256" key="6">
    <source>
        <dbReference type="ARBA" id="ARBA00022723"/>
    </source>
</evidence>
<dbReference type="GO" id="GO:0006805">
    <property type="term" value="P:xenobiotic metabolic process"/>
    <property type="evidence" value="ECO:0007669"/>
    <property type="project" value="TreeGrafter"/>
</dbReference>
<dbReference type="PROSITE" id="PS00086">
    <property type="entry name" value="CYTOCHROME_P450"/>
    <property type="match status" value="1"/>
</dbReference>
<name>A0A8B9MQT7_9AVES</name>
<evidence type="ECO:0000256" key="7">
    <source>
        <dbReference type="ARBA" id="ARBA00022824"/>
    </source>
</evidence>
<feature type="binding site" description="axial binding residue" evidence="13">
    <location>
        <position position="439"/>
    </location>
    <ligand>
        <name>heme</name>
        <dbReference type="ChEBI" id="CHEBI:30413"/>
    </ligand>
    <ligandPart>
        <name>Fe</name>
        <dbReference type="ChEBI" id="CHEBI:18248"/>
    </ligandPart>
</feature>
<dbReference type="Gene3D" id="1.10.630.10">
    <property type="entry name" value="Cytochrome P450"/>
    <property type="match status" value="1"/>
</dbReference>
<reference evidence="16" key="1">
    <citation type="submission" date="2025-08" db="UniProtKB">
        <authorList>
            <consortium name="Ensembl"/>
        </authorList>
    </citation>
    <scope>IDENTIFICATION</scope>
</reference>
<dbReference type="InterPro" id="IPR002401">
    <property type="entry name" value="Cyt_P450_E_grp-I"/>
</dbReference>
<evidence type="ECO:0000256" key="8">
    <source>
        <dbReference type="ARBA" id="ARBA00022848"/>
    </source>
</evidence>
<accession>A0A8B9MQT7</accession>
<keyword evidence="10 13" id="KW-0408">Iron</keyword>
<evidence type="ECO:0000256" key="2">
    <source>
        <dbReference type="ARBA" id="ARBA00004174"/>
    </source>
</evidence>
<dbReference type="PRINTS" id="PR00463">
    <property type="entry name" value="EP450I"/>
</dbReference>
<dbReference type="Proteomes" id="UP000694541">
    <property type="component" value="Unplaced"/>
</dbReference>
<keyword evidence="15" id="KW-0812">Transmembrane</keyword>
<comment type="similarity">
    <text evidence="4 14">Belongs to the cytochrome P450 family.</text>
</comment>
<dbReference type="InterPro" id="IPR001128">
    <property type="entry name" value="Cyt_P450"/>
</dbReference>
<dbReference type="PRINTS" id="PR00385">
    <property type="entry name" value="P450"/>
</dbReference>
<feature type="transmembrane region" description="Helical" evidence="15">
    <location>
        <begin position="6"/>
        <end position="27"/>
    </location>
</feature>